<name>A0A151IKJ9_9HYME</name>
<feature type="compositionally biased region" description="Polar residues" evidence="1">
    <location>
        <begin position="245"/>
        <end position="256"/>
    </location>
</feature>
<feature type="compositionally biased region" description="Polar residues" evidence="1">
    <location>
        <begin position="782"/>
        <end position="803"/>
    </location>
</feature>
<evidence type="ECO:0000313" key="3">
    <source>
        <dbReference type="Proteomes" id="UP000078542"/>
    </source>
</evidence>
<feature type="region of interest" description="Disordered" evidence="1">
    <location>
        <begin position="245"/>
        <end position="273"/>
    </location>
</feature>
<dbReference type="Proteomes" id="UP000078542">
    <property type="component" value="Unassembled WGS sequence"/>
</dbReference>
<feature type="region of interest" description="Disordered" evidence="1">
    <location>
        <begin position="588"/>
        <end position="611"/>
    </location>
</feature>
<gene>
    <name evidence="2" type="ORF">ALC62_04104</name>
</gene>
<accession>A0A151IKJ9</accession>
<feature type="region of interest" description="Disordered" evidence="1">
    <location>
        <begin position="724"/>
        <end position="1044"/>
    </location>
</feature>
<dbReference type="STRING" id="456900.A0A151IKJ9"/>
<dbReference type="AlphaFoldDB" id="A0A151IKJ9"/>
<dbReference type="EMBL" id="KQ977199">
    <property type="protein sequence ID" value="KYN04990.1"/>
    <property type="molecule type" value="Genomic_DNA"/>
</dbReference>
<feature type="compositionally biased region" description="Low complexity" evidence="1">
    <location>
        <begin position="804"/>
        <end position="853"/>
    </location>
</feature>
<feature type="region of interest" description="Disordered" evidence="1">
    <location>
        <begin position="417"/>
        <end position="437"/>
    </location>
</feature>
<evidence type="ECO:0000256" key="1">
    <source>
        <dbReference type="SAM" id="MobiDB-lite"/>
    </source>
</evidence>
<keyword evidence="3" id="KW-1185">Reference proteome</keyword>
<feature type="region of interest" description="Disordered" evidence="1">
    <location>
        <begin position="28"/>
        <end position="85"/>
    </location>
</feature>
<protein>
    <recommendedName>
        <fullName evidence="4">Ataxin-2 C-terminal domain-containing protein</fullName>
    </recommendedName>
</protein>
<feature type="region of interest" description="Disordered" evidence="1">
    <location>
        <begin position="207"/>
        <end position="226"/>
    </location>
</feature>
<feature type="region of interest" description="Disordered" evidence="1">
    <location>
        <begin position="308"/>
        <end position="360"/>
    </location>
</feature>
<proteinExistence type="predicted"/>
<evidence type="ECO:0000313" key="2">
    <source>
        <dbReference type="EMBL" id="KYN04990.1"/>
    </source>
</evidence>
<feature type="compositionally biased region" description="Polar residues" evidence="1">
    <location>
        <begin position="974"/>
        <end position="1000"/>
    </location>
</feature>
<evidence type="ECO:0008006" key="4">
    <source>
        <dbReference type="Google" id="ProtNLM"/>
    </source>
</evidence>
<feature type="compositionally biased region" description="Low complexity" evidence="1">
    <location>
        <begin position="724"/>
        <end position="781"/>
    </location>
</feature>
<organism evidence="2 3">
    <name type="scientific">Cyphomyrmex costatus</name>
    <dbReference type="NCBI Taxonomy" id="456900"/>
    <lineage>
        <taxon>Eukaryota</taxon>
        <taxon>Metazoa</taxon>
        <taxon>Ecdysozoa</taxon>
        <taxon>Arthropoda</taxon>
        <taxon>Hexapoda</taxon>
        <taxon>Insecta</taxon>
        <taxon>Pterygota</taxon>
        <taxon>Neoptera</taxon>
        <taxon>Endopterygota</taxon>
        <taxon>Hymenoptera</taxon>
        <taxon>Apocrita</taxon>
        <taxon>Aculeata</taxon>
        <taxon>Formicoidea</taxon>
        <taxon>Formicidae</taxon>
        <taxon>Myrmicinae</taxon>
        <taxon>Cyphomyrmex</taxon>
    </lineage>
</organism>
<feature type="compositionally biased region" description="Polar residues" evidence="1">
    <location>
        <begin position="211"/>
        <end position="226"/>
    </location>
</feature>
<feature type="compositionally biased region" description="Low complexity" evidence="1">
    <location>
        <begin position="864"/>
        <end position="924"/>
    </location>
</feature>
<sequence length="1094" mass="118901">MFLISLTLIPEPLQDALIVADNVADSEDSEDEWNYYRTDPNEQGSAVTAVTTDESRKDVEEQSAQENPESVAKDSLEVQSPEAENDIKCEELVKDIALSKLIDTDISNEKKSSDLGKVQIFLDLQEEQKEEQNNMDFQLNPEAAEFVPLSPPLVSNRSNNTRLRDFAISGSPLKTTQVMDDIRVPSQSEFDKDVYYRPKEIGEKLQDENTELQNNSSQSLDVSEISSTKAEMGDDESMMHVMSTSQWQTDVSSQWNEKTHDDAGSDSEDSDVVTKNDPMAVSLTPGNFKAFELKVDLNAVHILDDSSDSAEQAITPPRRSPDPSANVTFDEDRPNTPLSENKNSIDALCASTPHPPDDSISVISESSNSETKMLEKETLSSFDNNYSFKINNIPEIDIQGYEFDENVPKECREAFKEVHDTESSSGTEEGKKLCKKEDNNDAEDLQTFITRSLDSAKTLEVENVESEVSKNLPDSTNHSDFNAIHAAQHYLSQQKLLSELVSSEHTVPNEALQTQLDYCAVNLKNNIQTMEDVTERLIENQLNQSTDCIDYSKTVLLHTENPDCDVYKDDPYFESKKQEIEKLCNKNKNSDENVIEPDSTTESNPPDSIHKSNFVEDELEYTNRMFDQFIPKMTLPDEPIFPIKQDSAEEKAVEFVPVNVDELLKKEVTSEDILPKQEETESQKTVVLEDTATIDKSKEGVTEVAQVSVGAAIVATAAAAAIASSKAKTTTTSAKRPTKTMTKTTTKTVTKSPTSPSKAIGTTMRTTTTSLSASTAKKPTTGTATRPKQLDGSTKTTVSSASGKTTLTKTTTIPKNTTTATRTSASPRSISGTTRPKTTITTTTSLKISSPLSIEKKSTVSGDTKSASKPATTKSASTTVRSTTSSTTAKTLGKTSTTTKPSTTNVTSKPRPASATSATKITSTLKQPTTGVNGASRPKTAPTFGGTTKPRESKTITATGKLPLIDKQSKETVNKQISRSGASAPKTNARSSVPIGTTTGVAKIPRTSAGKLPGNASAISPMKKTLTSKSMPKTSTPATKRISSSEVKVLQNGILKEDVTETAVITATNKPEDDIPLKDASPVNVPIDNQLIAD</sequence>
<feature type="compositionally biased region" description="Polar residues" evidence="1">
    <location>
        <begin position="41"/>
        <end position="52"/>
    </location>
</feature>
<reference evidence="2 3" key="1">
    <citation type="submission" date="2016-03" db="EMBL/GenBank/DDBJ databases">
        <title>Cyphomyrmex costatus WGS genome.</title>
        <authorList>
            <person name="Nygaard S."/>
            <person name="Hu H."/>
            <person name="Boomsma J."/>
            <person name="Zhang G."/>
        </authorList>
    </citation>
    <scope>NUCLEOTIDE SEQUENCE [LARGE SCALE GENOMIC DNA]</scope>
    <source>
        <strain evidence="2">MS0001</strain>
        <tissue evidence="2">Whole body</tissue>
    </source>
</reference>
<feature type="compositionally biased region" description="Polar residues" evidence="1">
    <location>
        <begin position="1025"/>
        <end position="1044"/>
    </location>
</feature>